<comment type="caution">
    <text evidence="2">The sequence shown here is derived from an EMBL/GenBank/DDBJ whole genome shotgun (WGS) entry which is preliminary data.</text>
</comment>
<gene>
    <name evidence="2" type="ORF">C486_06478</name>
</gene>
<dbReference type="AlphaFoldDB" id="L9Z900"/>
<organism evidence="2 3">
    <name type="scientific">Natrinema gari JCM 14663</name>
    <dbReference type="NCBI Taxonomy" id="1230459"/>
    <lineage>
        <taxon>Archaea</taxon>
        <taxon>Methanobacteriati</taxon>
        <taxon>Methanobacteriota</taxon>
        <taxon>Stenosarchaea group</taxon>
        <taxon>Halobacteria</taxon>
        <taxon>Halobacteriales</taxon>
        <taxon>Natrialbaceae</taxon>
        <taxon>Natrinema</taxon>
    </lineage>
</organism>
<sequence length="39" mass="4486">MACHVRRRTGRGSHEEDVLESNELTRNEGTNGRVDCDER</sequence>
<protein>
    <submittedName>
        <fullName evidence="2">Uncharacterized protein</fullName>
    </submittedName>
</protein>
<dbReference type="PATRIC" id="fig|1230459.4.peg.1301"/>
<proteinExistence type="predicted"/>
<feature type="compositionally biased region" description="Basic residues" evidence="1">
    <location>
        <begin position="1"/>
        <end position="11"/>
    </location>
</feature>
<dbReference type="Proteomes" id="UP000011592">
    <property type="component" value="Unassembled WGS sequence"/>
</dbReference>
<accession>L9Z900</accession>
<feature type="region of interest" description="Disordered" evidence="1">
    <location>
        <begin position="1"/>
        <end position="39"/>
    </location>
</feature>
<evidence type="ECO:0000313" key="2">
    <source>
        <dbReference type="EMBL" id="ELY81643.1"/>
    </source>
</evidence>
<keyword evidence="3" id="KW-1185">Reference proteome</keyword>
<dbReference type="EMBL" id="AOIJ01000041">
    <property type="protein sequence ID" value="ELY81643.1"/>
    <property type="molecule type" value="Genomic_DNA"/>
</dbReference>
<evidence type="ECO:0000313" key="3">
    <source>
        <dbReference type="Proteomes" id="UP000011592"/>
    </source>
</evidence>
<evidence type="ECO:0000256" key="1">
    <source>
        <dbReference type="SAM" id="MobiDB-lite"/>
    </source>
</evidence>
<reference evidence="2 3" key="1">
    <citation type="journal article" date="2014" name="PLoS Genet.">
        <title>Phylogenetically driven sequencing of extremely halophilic archaea reveals strategies for static and dynamic osmo-response.</title>
        <authorList>
            <person name="Becker E.A."/>
            <person name="Seitzer P.M."/>
            <person name="Tritt A."/>
            <person name="Larsen D."/>
            <person name="Krusor M."/>
            <person name="Yao A.I."/>
            <person name="Wu D."/>
            <person name="Madern D."/>
            <person name="Eisen J.A."/>
            <person name="Darling A.E."/>
            <person name="Facciotti M.T."/>
        </authorList>
    </citation>
    <scope>NUCLEOTIDE SEQUENCE [LARGE SCALE GENOMIC DNA]</scope>
    <source>
        <strain evidence="2 3">JCM 14663</strain>
    </source>
</reference>
<name>L9Z900_9EURY</name>